<dbReference type="PRINTS" id="PR00081">
    <property type="entry name" value="GDHRDH"/>
</dbReference>
<dbReference type="PANTHER" id="PTHR42808:SF3">
    <property type="entry name" value="HYDROXYSTEROID DEHYDROGENASE-LIKE PROTEIN 2"/>
    <property type="match status" value="1"/>
</dbReference>
<organism evidence="6 7">
    <name type="scientific">Mesorhizobium australicum</name>
    <dbReference type="NCBI Taxonomy" id="536018"/>
    <lineage>
        <taxon>Bacteria</taxon>
        <taxon>Pseudomonadati</taxon>
        <taxon>Pseudomonadota</taxon>
        <taxon>Alphaproteobacteria</taxon>
        <taxon>Hyphomicrobiales</taxon>
        <taxon>Phyllobacteriaceae</taxon>
        <taxon>Mesorhizobium</taxon>
    </lineage>
</organism>
<dbReference type="SUPFAM" id="SSF51735">
    <property type="entry name" value="NAD(P)-binding Rossmann-fold domains"/>
    <property type="match status" value="1"/>
</dbReference>
<evidence type="ECO:0000256" key="5">
    <source>
        <dbReference type="ARBA" id="ARBA00023140"/>
    </source>
</evidence>
<comment type="subcellular location">
    <subcellularLocation>
        <location evidence="1">Peroxisome</location>
    </subcellularLocation>
</comment>
<evidence type="ECO:0000256" key="2">
    <source>
        <dbReference type="ARBA" id="ARBA00006484"/>
    </source>
</evidence>
<dbReference type="InterPro" id="IPR002347">
    <property type="entry name" value="SDR_fam"/>
</dbReference>
<protein>
    <submittedName>
        <fullName evidence="6">Citronellol/citronellal dehydrogenase</fullName>
    </submittedName>
</protein>
<dbReference type="Proteomes" id="UP000193083">
    <property type="component" value="Unassembled WGS sequence"/>
</dbReference>
<dbReference type="InterPro" id="IPR051935">
    <property type="entry name" value="HSDL2"/>
</dbReference>
<proteinExistence type="inferred from homology"/>
<dbReference type="AlphaFoldDB" id="A0A1X7PJ55"/>
<dbReference type="RefSeq" id="WP_085465944.1">
    <property type="nucleotide sequence ID" value="NZ_FXBL01000004.1"/>
</dbReference>
<dbReference type="FunFam" id="3.40.50.720:FF:000301">
    <property type="entry name" value="Hydroxysteroid dehydrogenase like 2"/>
    <property type="match status" value="1"/>
</dbReference>
<keyword evidence="7" id="KW-1185">Reference proteome</keyword>
<dbReference type="Gene3D" id="3.40.50.720">
    <property type="entry name" value="NAD(P)-binding Rossmann-like Domain"/>
    <property type="match status" value="1"/>
</dbReference>
<evidence type="ECO:0000256" key="4">
    <source>
        <dbReference type="ARBA" id="ARBA00023002"/>
    </source>
</evidence>
<reference evidence="7" key="1">
    <citation type="submission" date="2017-04" db="EMBL/GenBank/DDBJ databases">
        <authorList>
            <person name="Varghese N."/>
            <person name="Submissions S."/>
        </authorList>
    </citation>
    <scope>NUCLEOTIDE SEQUENCE [LARGE SCALE GENOMIC DNA]</scope>
    <source>
        <strain evidence="7">B5P</strain>
    </source>
</reference>
<dbReference type="NCBIfam" id="NF006133">
    <property type="entry name" value="PRK08278.1"/>
    <property type="match status" value="1"/>
</dbReference>
<comment type="similarity">
    <text evidence="2">Belongs to the short-chain dehydrogenases/reductases (SDR) family.</text>
</comment>
<dbReference type="OrthoDB" id="9810935at2"/>
<evidence type="ECO:0000256" key="1">
    <source>
        <dbReference type="ARBA" id="ARBA00004275"/>
    </source>
</evidence>
<dbReference type="EMBL" id="FXBL01000004">
    <property type="protein sequence ID" value="SMH50689.1"/>
    <property type="molecule type" value="Genomic_DNA"/>
</dbReference>
<evidence type="ECO:0000313" key="7">
    <source>
        <dbReference type="Proteomes" id="UP000193083"/>
    </source>
</evidence>
<gene>
    <name evidence="6" type="ORF">SAMN02982922_4232</name>
</gene>
<dbReference type="Pfam" id="PF00106">
    <property type="entry name" value="adh_short"/>
    <property type="match status" value="1"/>
</dbReference>
<keyword evidence="3" id="KW-0521">NADP</keyword>
<dbReference type="PANTHER" id="PTHR42808">
    <property type="entry name" value="HYDROXYSTEROID DEHYDROGENASE-LIKE PROTEIN 2"/>
    <property type="match status" value="1"/>
</dbReference>
<keyword evidence="5" id="KW-0576">Peroxisome</keyword>
<sequence length="290" mass="30519">MSLKGKTIFISGGSRGIGLAIALRAAQDGANVTIAAKTAEPHPKLPGTIYTAAEEIEAAGGKALPVLCDIREEAQVAAAVEKTVERFGGIDICINNASAIQLTGTLETDMKRYDLMNGINARGTFLVSKTCIPHLKKAQNPHILNLSPPLDMAAKWFKNHVAYTMAKFGMSMCTLGMSAEFAKDGIAVNSLWPLTAIDTAAVRNLLGGEAVASMSRLPAIMADAAHAILTRPSRDCTGNFFIDELVLREEGVSDFSAYAPGAKGPLAGDFFVPDEAFAKSPTKVAKALPG</sequence>
<keyword evidence="4" id="KW-0560">Oxidoreductase</keyword>
<evidence type="ECO:0000256" key="3">
    <source>
        <dbReference type="ARBA" id="ARBA00022857"/>
    </source>
</evidence>
<dbReference type="CDD" id="cd09762">
    <property type="entry name" value="HSDL2_SDR_c"/>
    <property type="match status" value="1"/>
</dbReference>
<dbReference type="GO" id="GO:0016491">
    <property type="term" value="F:oxidoreductase activity"/>
    <property type="evidence" value="ECO:0007669"/>
    <property type="project" value="UniProtKB-KW"/>
</dbReference>
<evidence type="ECO:0000313" key="6">
    <source>
        <dbReference type="EMBL" id="SMH50689.1"/>
    </source>
</evidence>
<accession>A0A1X7PJ55</accession>
<dbReference type="InterPro" id="IPR036291">
    <property type="entry name" value="NAD(P)-bd_dom_sf"/>
</dbReference>
<name>A0A1X7PJ55_9HYPH</name>